<dbReference type="KEGG" id="cga:Celgi_0764"/>
<evidence type="ECO:0000256" key="1">
    <source>
        <dbReference type="ARBA" id="ARBA00011073"/>
    </source>
</evidence>
<dbReference type="PANTHER" id="PTHR43806">
    <property type="entry name" value="PEPTIDASE S8"/>
    <property type="match status" value="1"/>
</dbReference>
<keyword evidence="6" id="KW-0812">Transmembrane</keyword>
<keyword evidence="2 5" id="KW-0645">Protease</keyword>
<dbReference type="PRINTS" id="PR00723">
    <property type="entry name" value="SUBTILISIN"/>
</dbReference>
<dbReference type="Pfam" id="PF00082">
    <property type="entry name" value="Peptidase_S8"/>
    <property type="match status" value="1"/>
</dbReference>
<dbReference type="Proteomes" id="UP000000485">
    <property type="component" value="Chromosome"/>
</dbReference>
<dbReference type="PANTHER" id="PTHR43806:SF11">
    <property type="entry name" value="CEREVISIN-RELATED"/>
    <property type="match status" value="1"/>
</dbReference>
<evidence type="ECO:0000259" key="7">
    <source>
        <dbReference type="Pfam" id="PF00082"/>
    </source>
</evidence>
<dbReference type="RefSeq" id="WP_013882805.1">
    <property type="nucleotide sequence ID" value="NC_015671.1"/>
</dbReference>
<evidence type="ECO:0000256" key="3">
    <source>
        <dbReference type="ARBA" id="ARBA00022801"/>
    </source>
</evidence>
<dbReference type="InterPro" id="IPR000209">
    <property type="entry name" value="Peptidase_S8/S53_dom"/>
</dbReference>
<evidence type="ECO:0000313" key="8">
    <source>
        <dbReference type="EMBL" id="AEI11283.1"/>
    </source>
</evidence>
<gene>
    <name evidence="8" type="ordered locus">Celgi_0764</name>
</gene>
<protein>
    <submittedName>
        <fullName evidence="8">Peptidase S8 and S53 subtilisin kexin sedolisin</fullName>
    </submittedName>
</protein>
<keyword evidence="4 5" id="KW-0720">Serine protease</keyword>
<dbReference type="STRING" id="593907.Celgi_0764"/>
<dbReference type="PROSITE" id="PS00136">
    <property type="entry name" value="SUBTILASE_ASP"/>
    <property type="match status" value="1"/>
</dbReference>
<keyword evidence="6" id="KW-0472">Membrane</keyword>
<keyword evidence="6" id="KW-1133">Transmembrane helix</keyword>
<keyword evidence="3 5" id="KW-0378">Hydrolase</keyword>
<feature type="active site" description="Charge relay system" evidence="5">
    <location>
        <position position="77"/>
    </location>
</feature>
<dbReference type="HOGENOM" id="CLU_011263_13_3_11"/>
<accession>F7ZZ15</accession>
<feature type="domain" description="Peptidase S8/S53" evidence="7">
    <location>
        <begin position="69"/>
        <end position="332"/>
    </location>
</feature>
<feature type="active site" description="Charge relay system" evidence="5">
    <location>
        <position position="284"/>
    </location>
</feature>
<evidence type="ECO:0000256" key="4">
    <source>
        <dbReference type="ARBA" id="ARBA00022825"/>
    </source>
</evidence>
<dbReference type="Gene3D" id="3.40.50.200">
    <property type="entry name" value="Peptidase S8/S53 domain"/>
    <property type="match status" value="1"/>
</dbReference>
<evidence type="ECO:0000256" key="2">
    <source>
        <dbReference type="ARBA" id="ARBA00022670"/>
    </source>
</evidence>
<evidence type="ECO:0000256" key="5">
    <source>
        <dbReference type="PROSITE-ProRule" id="PRU01240"/>
    </source>
</evidence>
<dbReference type="InterPro" id="IPR050131">
    <property type="entry name" value="Peptidase_S8_subtilisin-like"/>
</dbReference>
<dbReference type="SUPFAM" id="SSF52743">
    <property type="entry name" value="Subtilisin-like"/>
    <property type="match status" value="1"/>
</dbReference>
<dbReference type="GO" id="GO:0006508">
    <property type="term" value="P:proteolysis"/>
    <property type="evidence" value="ECO:0007669"/>
    <property type="project" value="UniProtKB-KW"/>
</dbReference>
<dbReference type="GO" id="GO:0004252">
    <property type="term" value="F:serine-type endopeptidase activity"/>
    <property type="evidence" value="ECO:0007669"/>
    <property type="project" value="UniProtKB-UniRule"/>
</dbReference>
<dbReference type="OrthoDB" id="3847604at2"/>
<dbReference type="EMBL" id="CP002665">
    <property type="protein sequence ID" value="AEI11283.1"/>
    <property type="molecule type" value="Genomic_DNA"/>
</dbReference>
<keyword evidence="9" id="KW-1185">Reference proteome</keyword>
<proteinExistence type="inferred from homology"/>
<name>F7ZZ15_CELGA</name>
<feature type="active site" description="Charge relay system" evidence="5">
    <location>
        <position position="113"/>
    </location>
</feature>
<dbReference type="InterPro" id="IPR023827">
    <property type="entry name" value="Peptidase_S8_Asp-AS"/>
</dbReference>
<sequence precursor="true">MSARGRRRAPLALLVAGGLLGGAVLTGVPAGPAVAASPCLEQPATPIRDRAPAERSLSAQRAWQTATGVGVLVAVVDSGVDTRNPHLTRAVRPGTDLVGGAGGAPGTTDVWGHGTALAGIIAARKIEGSGLVGLAKQADILPVRVFVADDAQAADAGTGPSAQRIAEGIRWAAGHGAQIINVSQSTNVDTPALRDAVRAATAAGALVVASAGNRDTAENKEDHVRYPAAYPEVLGVAAVDADLQPTTASIHGPQVDVAAPGASVLAPRPGGGDCVLGDTAPSSSYATAYASAAAALLAERFPDETPAQWKHRLEVTAARAGADVRTDETGWGVIRPDEALAFVDDGSAVGPTSPAFPEAPRATPTPAPIVVAHEADPLAPVRAQAVWWALAGAAVIAFGALAWRLVTAGAGRSARRGPG</sequence>
<organism evidence="8 9">
    <name type="scientific">Cellulomonas gilvus (strain ATCC 13127 / NRRL B-14078)</name>
    <name type="common">Cellvibrio gilvus</name>
    <dbReference type="NCBI Taxonomy" id="593907"/>
    <lineage>
        <taxon>Bacteria</taxon>
        <taxon>Bacillati</taxon>
        <taxon>Actinomycetota</taxon>
        <taxon>Actinomycetes</taxon>
        <taxon>Micrococcales</taxon>
        <taxon>Cellulomonadaceae</taxon>
        <taxon>Cellulomonas</taxon>
    </lineage>
</organism>
<comment type="similarity">
    <text evidence="1 5">Belongs to the peptidase S8 family.</text>
</comment>
<dbReference type="InterPro" id="IPR015500">
    <property type="entry name" value="Peptidase_S8_subtilisin-rel"/>
</dbReference>
<dbReference type="InterPro" id="IPR036852">
    <property type="entry name" value="Peptidase_S8/S53_dom_sf"/>
</dbReference>
<dbReference type="AlphaFoldDB" id="F7ZZ15"/>
<reference evidence="9" key="1">
    <citation type="submission" date="2011-04" db="EMBL/GenBank/DDBJ databases">
        <title>Complete sequence of Cellvibrio gilvus ATCC 13127.</title>
        <authorList>
            <person name="Lucas S."/>
            <person name="Han J."/>
            <person name="Lapidus A."/>
            <person name="Cheng J.-F."/>
            <person name="Goodwin L."/>
            <person name="Pitluck S."/>
            <person name="Peters L."/>
            <person name="Munk A."/>
            <person name="Detter J.C."/>
            <person name="Han C."/>
            <person name="Tapia R."/>
            <person name="Land M."/>
            <person name="Hauser L."/>
            <person name="Kyrpides N."/>
            <person name="Ivanova N."/>
            <person name="Ovchinnikova G."/>
            <person name="Pagani I."/>
            <person name="Mead D."/>
            <person name="Brumm P."/>
            <person name="Woyke T."/>
        </authorList>
    </citation>
    <scope>NUCLEOTIDE SEQUENCE [LARGE SCALE GENOMIC DNA]</scope>
    <source>
        <strain evidence="9">ATCC 13127 / NRRL B-14078</strain>
    </source>
</reference>
<feature type="transmembrane region" description="Helical" evidence="6">
    <location>
        <begin position="385"/>
        <end position="406"/>
    </location>
</feature>
<dbReference type="PROSITE" id="PS51892">
    <property type="entry name" value="SUBTILASE"/>
    <property type="match status" value="1"/>
</dbReference>
<evidence type="ECO:0000313" key="9">
    <source>
        <dbReference type="Proteomes" id="UP000000485"/>
    </source>
</evidence>
<dbReference type="eggNOG" id="COG1404">
    <property type="taxonomic scope" value="Bacteria"/>
</dbReference>
<evidence type="ECO:0000256" key="6">
    <source>
        <dbReference type="SAM" id="Phobius"/>
    </source>
</evidence>